<dbReference type="InterPro" id="IPR037522">
    <property type="entry name" value="HD_GYP_dom"/>
</dbReference>
<dbReference type="InterPro" id="IPR003607">
    <property type="entry name" value="HD/PDEase_dom"/>
</dbReference>
<evidence type="ECO:0000259" key="1">
    <source>
        <dbReference type="PROSITE" id="PS51832"/>
    </source>
</evidence>
<dbReference type="PANTHER" id="PTHR43155:SF2">
    <property type="entry name" value="CYCLIC DI-GMP PHOSPHODIESTERASE PA4108"/>
    <property type="match status" value="1"/>
</dbReference>
<proteinExistence type="predicted"/>
<dbReference type="Gene3D" id="1.10.3210.10">
    <property type="entry name" value="Hypothetical protein af1432"/>
    <property type="match status" value="1"/>
</dbReference>
<sequence length="106" mass="11908">MLQETGNISNESCLPALLHHENYNGSGYPYGLKGDGINYYGRISRIVDVYDALTSRRPYANVFSSDEACTVMKEKMNGVFDSEILDNFVDYLKSVQVANETSLLNR</sequence>
<dbReference type="SUPFAM" id="SSF109604">
    <property type="entry name" value="HD-domain/PDEase-like"/>
    <property type="match status" value="1"/>
</dbReference>
<dbReference type="AlphaFoldDB" id="A0A1E3XA30"/>
<organism evidence="2 3">
    <name type="scientific">Candidatus Scalindua rubra</name>
    <dbReference type="NCBI Taxonomy" id="1872076"/>
    <lineage>
        <taxon>Bacteria</taxon>
        <taxon>Pseudomonadati</taxon>
        <taxon>Planctomycetota</taxon>
        <taxon>Candidatus Brocadiia</taxon>
        <taxon>Candidatus Brocadiales</taxon>
        <taxon>Candidatus Scalinduaceae</taxon>
        <taxon>Candidatus Scalindua</taxon>
    </lineage>
</organism>
<name>A0A1E3XA30_9BACT</name>
<reference evidence="2 3" key="1">
    <citation type="submission" date="2016-07" db="EMBL/GenBank/DDBJ databases">
        <title>Draft genome of Scalindua rubra, obtained from a brine-seawater interface in the Red Sea, sheds light on salt adaptation in anammox bacteria.</title>
        <authorList>
            <person name="Speth D.R."/>
            <person name="Lagkouvardos I."/>
            <person name="Wang Y."/>
            <person name="Qian P.-Y."/>
            <person name="Dutilh B.E."/>
            <person name="Jetten M.S."/>
        </authorList>
    </citation>
    <scope>NUCLEOTIDE SEQUENCE [LARGE SCALE GENOMIC DNA]</scope>
    <source>
        <strain evidence="2">BSI-1</strain>
    </source>
</reference>
<dbReference type="Pfam" id="PF13487">
    <property type="entry name" value="HD_5"/>
    <property type="match status" value="1"/>
</dbReference>
<dbReference type="Proteomes" id="UP000094056">
    <property type="component" value="Unassembled WGS sequence"/>
</dbReference>
<evidence type="ECO:0000313" key="3">
    <source>
        <dbReference type="Proteomes" id="UP000094056"/>
    </source>
</evidence>
<evidence type="ECO:0000313" key="2">
    <source>
        <dbReference type="EMBL" id="ODS32468.1"/>
    </source>
</evidence>
<gene>
    <name evidence="2" type="primary">nifA_1</name>
    <name evidence="2" type="ORF">SCARUB_02412</name>
</gene>
<dbReference type="CDD" id="cd00077">
    <property type="entry name" value="HDc"/>
    <property type="match status" value="1"/>
</dbReference>
<feature type="domain" description="HD-GYP" evidence="1">
    <location>
        <begin position="1"/>
        <end position="104"/>
    </location>
</feature>
<dbReference type="PROSITE" id="PS51832">
    <property type="entry name" value="HD_GYP"/>
    <property type="match status" value="1"/>
</dbReference>
<accession>A0A1E3XA30</accession>
<protein>
    <submittedName>
        <fullName evidence="2">Response regulatory protein</fullName>
    </submittedName>
</protein>
<dbReference type="EMBL" id="MAYW01000061">
    <property type="protein sequence ID" value="ODS32468.1"/>
    <property type="molecule type" value="Genomic_DNA"/>
</dbReference>
<comment type="caution">
    <text evidence="2">The sequence shown here is derived from an EMBL/GenBank/DDBJ whole genome shotgun (WGS) entry which is preliminary data.</text>
</comment>
<dbReference type="PANTHER" id="PTHR43155">
    <property type="entry name" value="CYCLIC DI-GMP PHOSPHODIESTERASE PA4108-RELATED"/>
    <property type="match status" value="1"/>
</dbReference>